<dbReference type="InterPro" id="IPR032795">
    <property type="entry name" value="DUF3741-assoc"/>
</dbReference>
<dbReference type="Pfam" id="PF14383">
    <property type="entry name" value="VARLMGL"/>
    <property type="match status" value="1"/>
</dbReference>
<organism evidence="3">
    <name type="scientific">Sesamum radiatum</name>
    <name type="common">Black benniseed</name>
    <dbReference type="NCBI Taxonomy" id="300843"/>
    <lineage>
        <taxon>Eukaryota</taxon>
        <taxon>Viridiplantae</taxon>
        <taxon>Streptophyta</taxon>
        <taxon>Embryophyta</taxon>
        <taxon>Tracheophyta</taxon>
        <taxon>Spermatophyta</taxon>
        <taxon>Magnoliopsida</taxon>
        <taxon>eudicotyledons</taxon>
        <taxon>Gunneridae</taxon>
        <taxon>Pentapetalae</taxon>
        <taxon>asterids</taxon>
        <taxon>lamiids</taxon>
        <taxon>Lamiales</taxon>
        <taxon>Pedaliaceae</taxon>
        <taxon>Sesamum</taxon>
    </lineage>
</organism>
<evidence type="ECO:0000313" key="3">
    <source>
        <dbReference type="EMBL" id="KAL0355299.1"/>
    </source>
</evidence>
<name>A0AAW2PK91_SESRA</name>
<protein>
    <submittedName>
        <fullName evidence="3">Protein LONGIFOLIA 1</fullName>
    </submittedName>
</protein>
<dbReference type="InterPro" id="IPR033334">
    <property type="entry name" value="LNG1/2"/>
</dbReference>
<feature type="region of interest" description="Disordered" evidence="1">
    <location>
        <begin position="170"/>
        <end position="217"/>
    </location>
</feature>
<feature type="compositionally biased region" description="Basic and acidic residues" evidence="1">
    <location>
        <begin position="202"/>
        <end position="217"/>
    </location>
</feature>
<dbReference type="GO" id="GO:0051513">
    <property type="term" value="P:regulation of monopolar cell growth"/>
    <property type="evidence" value="ECO:0007669"/>
    <property type="project" value="InterPro"/>
</dbReference>
<feature type="compositionally biased region" description="Basic and acidic residues" evidence="1">
    <location>
        <begin position="256"/>
        <end position="283"/>
    </location>
</feature>
<feature type="compositionally biased region" description="Low complexity" evidence="1">
    <location>
        <begin position="92"/>
        <end position="111"/>
    </location>
</feature>
<feature type="compositionally biased region" description="Polar residues" evidence="1">
    <location>
        <begin position="387"/>
        <end position="396"/>
    </location>
</feature>
<feature type="compositionally biased region" description="Basic and acidic residues" evidence="1">
    <location>
        <begin position="176"/>
        <end position="190"/>
    </location>
</feature>
<accession>A0AAW2PK91</accession>
<dbReference type="EMBL" id="JACGWJ010000017">
    <property type="protein sequence ID" value="KAL0355299.1"/>
    <property type="molecule type" value="Genomic_DNA"/>
</dbReference>
<feature type="region of interest" description="Disordered" evidence="1">
    <location>
        <begin position="88"/>
        <end position="153"/>
    </location>
</feature>
<reference evidence="3" key="1">
    <citation type="submission" date="2020-06" db="EMBL/GenBank/DDBJ databases">
        <authorList>
            <person name="Li T."/>
            <person name="Hu X."/>
            <person name="Zhang T."/>
            <person name="Song X."/>
            <person name="Zhang H."/>
            <person name="Dai N."/>
            <person name="Sheng W."/>
            <person name="Hou X."/>
            <person name="Wei L."/>
        </authorList>
    </citation>
    <scope>NUCLEOTIDE SEQUENCE</scope>
    <source>
        <strain evidence="3">G02</strain>
        <tissue evidence="3">Leaf</tissue>
    </source>
</reference>
<dbReference type="PANTHER" id="PTHR31680:SF4">
    <property type="entry name" value="LONGIFOLIA PROTEIN"/>
    <property type="match status" value="1"/>
</dbReference>
<evidence type="ECO:0000256" key="1">
    <source>
        <dbReference type="SAM" id="MobiDB-lite"/>
    </source>
</evidence>
<feature type="region of interest" description="Disordered" evidence="1">
    <location>
        <begin position="254"/>
        <end position="283"/>
    </location>
</feature>
<feature type="region of interest" description="Disordered" evidence="1">
    <location>
        <begin position="380"/>
        <end position="456"/>
    </location>
</feature>
<dbReference type="PANTHER" id="PTHR31680">
    <property type="entry name" value="LONGIFOLIA PROTEIN"/>
    <property type="match status" value="1"/>
</dbReference>
<feature type="compositionally biased region" description="Polar residues" evidence="1">
    <location>
        <begin position="497"/>
        <end position="509"/>
    </location>
</feature>
<feature type="domain" description="DUF3741" evidence="2">
    <location>
        <begin position="335"/>
        <end position="355"/>
    </location>
</feature>
<feature type="region of interest" description="Disordered" evidence="1">
    <location>
        <begin position="487"/>
        <end position="509"/>
    </location>
</feature>
<reference evidence="3" key="2">
    <citation type="journal article" date="2024" name="Plant">
        <title>Genomic evolution and insights into agronomic trait innovations of Sesamum species.</title>
        <authorList>
            <person name="Miao H."/>
            <person name="Wang L."/>
            <person name="Qu L."/>
            <person name="Liu H."/>
            <person name="Sun Y."/>
            <person name="Le M."/>
            <person name="Wang Q."/>
            <person name="Wei S."/>
            <person name="Zheng Y."/>
            <person name="Lin W."/>
            <person name="Duan Y."/>
            <person name="Cao H."/>
            <person name="Xiong S."/>
            <person name="Wang X."/>
            <person name="Wei L."/>
            <person name="Li C."/>
            <person name="Ma Q."/>
            <person name="Ju M."/>
            <person name="Zhao R."/>
            <person name="Li G."/>
            <person name="Mu C."/>
            <person name="Tian Q."/>
            <person name="Mei H."/>
            <person name="Zhang T."/>
            <person name="Gao T."/>
            <person name="Zhang H."/>
        </authorList>
    </citation>
    <scope>NUCLEOTIDE SEQUENCE</scope>
    <source>
        <strain evidence="3">G02</strain>
    </source>
</reference>
<proteinExistence type="predicted"/>
<dbReference type="AlphaFoldDB" id="A0AAW2PK91"/>
<gene>
    <name evidence="3" type="ORF">Sradi_3976800</name>
</gene>
<feature type="compositionally biased region" description="Polar residues" evidence="1">
    <location>
        <begin position="136"/>
        <end position="153"/>
    </location>
</feature>
<evidence type="ECO:0000259" key="2">
    <source>
        <dbReference type="Pfam" id="PF14383"/>
    </source>
</evidence>
<sequence length="509" mass="56940">MAAKLLHSLTDENPDLQKQIGCMTGIFQLFDRQHMLTGGRRILGDSPKRLLLPGNSHFNGSTLERESGNAHLQSASTEKHLNKNIQEKQRFSTESSRASFSSSSRSSSFSSLDCNRATQLEPASFDRIIFPETPSRDPTMSLQNSSPQFSRQSLDLRDFVKDSMYREVPGLSSKAKTTDEAGDPFRDMPRTKSRISNGSHVSRIDKRQSTHADLKESDRIITKVQEPPWYHDEPRELLRSLSYHANEGSSFSISKDAPRFSYDGREANRAPFDSRDISKSTPKLKDLPRLSLDSREGSIRSLTSDSKSNFFLKSMQKNNGDFDGKVQSLQQTPANQARPPSVVAKLMGLETLPDAVTSSDANSASSRNCRDEGLINISRSLGKKDLSQSQLSNSSKMWKEPGSPRWRNSDSSMKPMSRFPIEPAPWKQIEGTRSSQKPASRTSRPPAKVPTTFPSVYSEIEKRLKDLEFTQSGKDLRALKQILEAMQSKGFLETQKEGQGSSITGRKRP</sequence>
<comment type="caution">
    <text evidence="3">The sequence shown here is derived from an EMBL/GenBank/DDBJ whole genome shotgun (WGS) entry which is preliminary data.</text>
</comment>
<feature type="compositionally biased region" description="Polar residues" evidence="1">
    <location>
        <begin position="431"/>
        <end position="443"/>
    </location>
</feature>